<feature type="active site" description="Proton acceptor" evidence="4">
    <location>
        <position position="289"/>
    </location>
</feature>
<dbReference type="InterPro" id="IPR036388">
    <property type="entry name" value="WH-like_DNA-bd_sf"/>
</dbReference>
<protein>
    <submittedName>
        <fullName evidence="7">Uncharacterized protein</fullName>
    </submittedName>
</protein>
<dbReference type="Pfam" id="PF00891">
    <property type="entry name" value="Methyltransf_2"/>
    <property type="match status" value="1"/>
</dbReference>
<evidence type="ECO:0000256" key="4">
    <source>
        <dbReference type="PIRSR" id="PIRSR005739-1"/>
    </source>
</evidence>
<dbReference type="PIRSF" id="PIRSF005739">
    <property type="entry name" value="O-mtase"/>
    <property type="match status" value="1"/>
</dbReference>
<keyword evidence="1" id="KW-0489">Methyltransferase</keyword>
<reference evidence="8" key="2">
    <citation type="submission" date="2015-01" db="EMBL/GenBank/DDBJ databases">
        <title>Evolutionary Origins and Diversification of the Mycorrhizal Mutualists.</title>
        <authorList>
            <consortium name="DOE Joint Genome Institute"/>
            <consortium name="Mycorrhizal Genomics Consortium"/>
            <person name="Kohler A."/>
            <person name="Kuo A."/>
            <person name="Nagy L.G."/>
            <person name="Floudas D."/>
            <person name="Copeland A."/>
            <person name="Barry K.W."/>
            <person name="Cichocki N."/>
            <person name="Veneault-Fourrey C."/>
            <person name="LaButti K."/>
            <person name="Lindquist E.A."/>
            <person name="Lipzen A."/>
            <person name="Lundell T."/>
            <person name="Morin E."/>
            <person name="Murat C."/>
            <person name="Riley R."/>
            <person name="Ohm R."/>
            <person name="Sun H."/>
            <person name="Tunlid A."/>
            <person name="Henrissat B."/>
            <person name="Grigoriev I.V."/>
            <person name="Hibbett D.S."/>
            <person name="Martin F."/>
        </authorList>
    </citation>
    <scope>NUCLEOTIDE SEQUENCE [LARGE SCALE GENOMIC DNA]</scope>
    <source>
        <strain evidence="8">Zn</strain>
    </source>
</reference>
<keyword evidence="8" id="KW-1185">Reference proteome</keyword>
<dbReference type="Proteomes" id="UP000054321">
    <property type="component" value="Unassembled WGS sequence"/>
</dbReference>
<keyword evidence="2" id="KW-0808">Transferase</keyword>
<dbReference type="InterPro" id="IPR016461">
    <property type="entry name" value="COMT-like"/>
</dbReference>
<accession>A0A0C3CI23</accession>
<dbReference type="OrthoDB" id="2410195at2759"/>
<dbReference type="Gene3D" id="1.10.10.10">
    <property type="entry name" value="Winged helix-like DNA-binding domain superfamily/Winged helix DNA-binding domain"/>
    <property type="match status" value="1"/>
</dbReference>
<dbReference type="InParanoid" id="A0A0C3CI23"/>
<evidence type="ECO:0000256" key="2">
    <source>
        <dbReference type="ARBA" id="ARBA00022679"/>
    </source>
</evidence>
<dbReference type="GO" id="GO:0032259">
    <property type="term" value="P:methylation"/>
    <property type="evidence" value="ECO:0007669"/>
    <property type="project" value="UniProtKB-KW"/>
</dbReference>
<dbReference type="InterPro" id="IPR001077">
    <property type="entry name" value="COMT_C"/>
</dbReference>
<name>A0A0C3CI23_OIDMZ</name>
<dbReference type="InterPro" id="IPR029063">
    <property type="entry name" value="SAM-dependent_MTases_sf"/>
</dbReference>
<proteinExistence type="predicted"/>
<feature type="domain" description="O-methyltransferase dimerisation" evidence="6">
    <location>
        <begin position="45"/>
        <end position="110"/>
    </location>
</feature>
<feature type="domain" description="O-methyltransferase C-terminal" evidence="5">
    <location>
        <begin position="218"/>
        <end position="357"/>
    </location>
</feature>
<dbReference type="SUPFAM" id="SSF53335">
    <property type="entry name" value="S-adenosyl-L-methionine-dependent methyltransferases"/>
    <property type="match status" value="1"/>
</dbReference>
<dbReference type="GO" id="GO:0046983">
    <property type="term" value="F:protein dimerization activity"/>
    <property type="evidence" value="ECO:0007669"/>
    <property type="project" value="InterPro"/>
</dbReference>
<dbReference type="GO" id="GO:0008171">
    <property type="term" value="F:O-methyltransferase activity"/>
    <property type="evidence" value="ECO:0007669"/>
    <property type="project" value="InterPro"/>
</dbReference>
<evidence type="ECO:0000256" key="3">
    <source>
        <dbReference type="ARBA" id="ARBA00022691"/>
    </source>
</evidence>
<dbReference type="InterPro" id="IPR012967">
    <property type="entry name" value="COMT_dimerisation"/>
</dbReference>
<evidence type="ECO:0000256" key="1">
    <source>
        <dbReference type="ARBA" id="ARBA00022603"/>
    </source>
</evidence>
<dbReference type="PROSITE" id="PS51683">
    <property type="entry name" value="SAM_OMT_II"/>
    <property type="match status" value="1"/>
</dbReference>
<reference evidence="7 8" key="1">
    <citation type="submission" date="2014-04" db="EMBL/GenBank/DDBJ databases">
        <authorList>
            <consortium name="DOE Joint Genome Institute"/>
            <person name="Kuo A."/>
            <person name="Martino E."/>
            <person name="Perotto S."/>
            <person name="Kohler A."/>
            <person name="Nagy L.G."/>
            <person name="Floudas D."/>
            <person name="Copeland A."/>
            <person name="Barry K.W."/>
            <person name="Cichocki N."/>
            <person name="Veneault-Fourrey C."/>
            <person name="LaButti K."/>
            <person name="Lindquist E.A."/>
            <person name="Lipzen A."/>
            <person name="Lundell T."/>
            <person name="Morin E."/>
            <person name="Murat C."/>
            <person name="Sun H."/>
            <person name="Tunlid A."/>
            <person name="Henrissat B."/>
            <person name="Grigoriev I.V."/>
            <person name="Hibbett D.S."/>
            <person name="Martin F."/>
            <person name="Nordberg H.P."/>
            <person name="Cantor M.N."/>
            <person name="Hua S.X."/>
        </authorList>
    </citation>
    <scope>NUCLEOTIDE SEQUENCE [LARGE SCALE GENOMIC DNA]</scope>
    <source>
        <strain evidence="7 8">Zn</strain>
    </source>
</reference>
<dbReference type="SUPFAM" id="SSF46785">
    <property type="entry name" value="Winged helix' DNA-binding domain"/>
    <property type="match status" value="1"/>
</dbReference>
<dbReference type="PANTHER" id="PTHR43712:SF1">
    <property type="entry name" value="HYPOTHETICAL O-METHYLTRANSFERASE (EUROFUNG)-RELATED"/>
    <property type="match status" value="1"/>
</dbReference>
<evidence type="ECO:0000259" key="5">
    <source>
        <dbReference type="Pfam" id="PF00891"/>
    </source>
</evidence>
<keyword evidence="3" id="KW-0949">S-adenosyl-L-methionine</keyword>
<dbReference type="Pfam" id="PF08100">
    <property type="entry name" value="Dimerisation"/>
    <property type="match status" value="1"/>
</dbReference>
<evidence type="ECO:0000313" key="8">
    <source>
        <dbReference type="Proteomes" id="UP000054321"/>
    </source>
</evidence>
<dbReference type="PANTHER" id="PTHR43712">
    <property type="entry name" value="PUTATIVE (AFU_ORTHOLOGUE AFUA_4G14580)-RELATED"/>
    <property type="match status" value="1"/>
</dbReference>
<dbReference type="EMBL" id="KN832880">
    <property type="protein sequence ID" value="KIM98593.1"/>
    <property type="molecule type" value="Genomic_DNA"/>
</dbReference>
<evidence type="ECO:0000313" key="7">
    <source>
        <dbReference type="EMBL" id="KIM98593.1"/>
    </source>
</evidence>
<evidence type="ECO:0000259" key="6">
    <source>
        <dbReference type="Pfam" id="PF08100"/>
    </source>
</evidence>
<gene>
    <name evidence="7" type="ORF">OIDMADRAFT_43492</name>
</gene>
<dbReference type="InterPro" id="IPR036390">
    <property type="entry name" value="WH_DNA-bd_sf"/>
</dbReference>
<dbReference type="AlphaFoldDB" id="A0A0C3CI23"/>
<dbReference type="HOGENOM" id="CLU_005533_5_0_1"/>
<organism evidence="7 8">
    <name type="scientific">Oidiodendron maius (strain Zn)</name>
    <dbReference type="NCBI Taxonomy" id="913774"/>
    <lineage>
        <taxon>Eukaryota</taxon>
        <taxon>Fungi</taxon>
        <taxon>Dikarya</taxon>
        <taxon>Ascomycota</taxon>
        <taxon>Pezizomycotina</taxon>
        <taxon>Leotiomycetes</taxon>
        <taxon>Leotiomycetes incertae sedis</taxon>
        <taxon>Myxotrichaceae</taxon>
        <taxon>Oidiodendron</taxon>
    </lineage>
</organism>
<dbReference type="Gene3D" id="3.40.50.150">
    <property type="entry name" value="Vaccinia Virus protein VP39"/>
    <property type="match status" value="1"/>
</dbReference>
<sequence>MDALIAQVKALANTADEADHKKLLETLRGLLYSLETPQDSANRIMYLYMQVAVVRIGCDLQLFNMLVENPNPMTIDSLSQKTGAAPTLLGRILRYLASIGCIKETDQDTFTKNNVTEALAIPGFQGGIYHNFDTLGPPIQALPDFLKEHKYQDISNVLDGPLQKAWNTDLPSFMWIQTKPENFANFNQYMAVQRLGMPTWLDVYPWQAKAKGLKLDQTLFVDLGGGIGHQSLALREKLPELPNKIILQDIPVTLRHAIKHPGIEVIAHDFFQPQVITGARIYYMRNIMHDYPDDKAIIILKNTAAALGPDSVILIDDMIIPNTGAHWEATQLDMTMLTGASAAERTRDQWFALAEKAELKINKIYQYTASLHDSIIECVALR</sequence>